<dbReference type="InParanoid" id="A0A0D0C3P1"/>
<evidence type="ECO:0000313" key="3">
    <source>
        <dbReference type="Proteomes" id="UP000054538"/>
    </source>
</evidence>
<dbReference type="STRING" id="930991.A0A0D0C3P1"/>
<evidence type="ECO:0000313" key="2">
    <source>
        <dbReference type="EMBL" id="KIK77787.1"/>
    </source>
</evidence>
<dbReference type="HOGENOM" id="CLU_107249_0_0_1"/>
<dbReference type="OrthoDB" id="2693407at2759"/>
<reference evidence="2 3" key="1">
    <citation type="submission" date="2014-04" db="EMBL/GenBank/DDBJ databases">
        <authorList>
            <consortium name="DOE Joint Genome Institute"/>
            <person name="Kuo A."/>
            <person name="Kohler A."/>
            <person name="Jargeat P."/>
            <person name="Nagy L.G."/>
            <person name="Floudas D."/>
            <person name="Copeland A."/>
            <person name="Barry K.W."/>
            <person name="Cichocki N."/>
            <person name="Veneault-Fourrey C."/>
            <person name="LaButti K."/>
            <person name="Lindquist E.A."/>
            <person name="Lipzen A."/>
            <person name="Lundell T."/>
            <person name="Morin E."/>
            <person name="Murat C."/>
            <person name="Sun H."/>
            <person name="Tunlid A."/>
            <person name="Henrissat B."/>
            <person name="Grigoriev I.V."/>
            <person name="Hibbett D.S."/>
            <person name="Martin F."/>
            <person name="Nordberg H.P."/>
            <person name="Cantor M.N."/>
            <person name="Hua S.X."/>
        </authorList>
    </citation>
    <scope>NUCLEOTIDE SEQUENCE [LARGE SCALE GENOMIC DNA]</scope>
    <source>
        <strain evidence="2 3">Ve08.2h10</strain>
    </source>
</reference>
<sequence>MQAQQQEQARQAKNYIHQQQMLQQLAVQEHQQHAAELLHHQEEAEAERIHQADELQRTQQEVVQQHATQECCDLEQQEQLEDLYQEYGPASAEQHEEDLQRRRDAVAAIDPTGEPNGEPDHGLLPNRPPNPPNVNQNQVQQRHVAAAGDPAGDPDGNPDGDPDNGLPPNEPPHPLNVNWNQGHQQPMPPGGRPYQEPVKHNNLGLMNVECLQCHALHFDCEKLTKSTHDQPIFGMCCLQGLVKLPALKEWPATLHNLFQDNQDFKNKIHQ</sequence>
<feature type="compositionally biased region" description="Basic and acidic residues" evidence="1">
    <location>
        <begin position="93"/>
        <end position="105"/>
    </location>
</feature>
<feature type="compositionally biased region" description="Low complexity" evidence="1">
    <location>
        <begin position="133"/>
        <end position="155"/>
    </location>
</feature>
<feature type="region of interest" description="Disordered" evidence="1">
    <location>
        <begin position="82"/>
        <end position="193"/>
    </location>
</feature>
<evidence type="ECO:0000256" key="1">
    <source>
        <dbReference type="SAM" id="MobiDB-lite"/>
    </source>
</evidence>
<name>A0A0D0C3P1_9AGAM</name>
<dbReference type="AlphaFoldDB" id="A0A0D0C3P1"/>
<accession>A0A0D0C3P1</accession>
<gene>
    <name evidence="2" type="ORF">PAXRUDRAFT_17267</name>
</gene>
<feature type="compositionally biased region" description="Basic and acidic residues" evidence="1">
    <location>
        <begin position="41"/>
        <end position="56"/>
    </location>
</feature>
<keyword evidence="3" id="KW-1185">Reference proteome</keyword>
<feature type="compositionally biased region" description="Polar residues" evidence="1">
    <location>
        <begin position="57"/>
        <end position="67"/>
    </location>
</feature>
<protein>
    <submittedName>
        <fullName evidence="2">Uncharacterized protein</fullName>
    </submittedName>
</protein>
<proteinExistence type="predicted"/>
<reference evidence="3" key="2">
    <citation type="submission" date="2015-01" db="EMBL/GenBank/DDBJ databases">
        <title>Evolutionary Origins and Diversification of the Mycorrhizal Mutualists.</title>
        <authorList>
            <consortium name="DOE Joint Genome Institute"/>
            <consortium name="Mycorrhizal Genomics Consortium"/>
            <person name="Kohler A."/>
            <person name="Kuo A."/>
            <person name="Nagy L.G."/>
            <person name="Floudas D."/>
            <person name="Copeland A."/>
            <person name="Barry K.W."/>
            <person name="Cichocki N."/>
            <person name="Veneault-Fourrey C."/>
            <person name="LaButti K."/>
            <person name="Lindquist E.A."/>
            <person name="Lipzen A."/>
            <person name="Lundell T."/>
            <person name="Morin E."/>
            <person name="Murat C."/>
            <person name="Riley R."/>
            <person name="Ohm R."/>
            <person name="Sun H."/>
            <person name="Tunlid A."/>
            <person name="Henrissat B."/>
            <person name="Grigoriev I.V."/>
            <person name="Hibbett D.S."/>
            <person name="Martin F."/>
        </authorList>
    </citation>
    <scope>NUCLEOTIDE SEQUENCE [LARGE SCALE GENOMIC DNA]</scope>
    <source>
        <strain evidence="3">Ve08.2h10</strain>
    </source>
</reference>
<organism evidence="2 3">
    <name type="scientific">Paxillus rubicundulus Ve08.2h10</name>
    <dbReference type="NCBI Taxonomy" id="930991"/>
    <lineage>
        <taxon>Eukaryota</taxon>
        <taxon>Fungi</taxon>
        <taxon>Dikarya</taxon>
        <taxon>Basidiomycota</taxon>
        <taxon>Agaricomycotina</taxon>
        <taxon>Agaricomycetes</taxon>
        <taxon>Agaricomycetidae</taxon>
        <taxon>Boletales</taxon>
        <taxon>Paxilineae</taxon>
        <taxon>Paxillaceae</taxon>
        <taxon>Paxillus</taxon>
    </lineage>
</organism>
<dbReference type="EMBL" id="KN826834">
    <property type="protein sequence ID" value="KIK77787.1"/>
    <property type="molecule type" value="Genomic_DNA"/>
</dbReference>
<dbReference type="Proteomes" id="UP000054538">
    <property type="component" value="Unassembled WGS sequence"/>
</dbReference>
<feature type="region of interest" description="Disordered" evidence="1">
    <location>
        <begin position="41"/>
        <end position="67"/>
    </location>
</feature>